<dbReference type="Proteomes" id="UP000054248">
    <property type="component" value="Unassembled WGS sequence"/>
</dbReference>
<sequence>MVKEAEEFAAEDEVNRKRIEALNGLQEYAWSMKSQVSDGEDLGDKLSEEDNKTGCR</sequence>
<dbReference type="EMBL" id="KN823119">
    <property type="protein sequence ID" value="KIO22096.1"/>
    <property type="molecule type" value="Genomic_DNA"/>
</dbReference>
<dbReference type="InterPro" id="IPR029048">
    <property type="entry name" value="HSP70_C_sf"/>
</dbReference>
<dbReference type="HOGENOM" id="CLU_3015922_0_0_1"/>
<accession>A0A0C3QAU8</accession>
<keyword evidence="3" id="KW-1185">Reference proteome</keyword>
<dbReference type="OrthoDB" id="3201656at2759"/>
<proteinExistence type="predicted"/>
<organism evidence="2 3">
    <name type="scientific">Tulasnella calospora MUT 4182</name>
    <dbReference type="NCBI Taxonomy" id="1051891"/>
    <lineage>
        <taxon>Eukaryota</taxon>
        <taxon>Fungi</taxon>
        <taxon>Dikarya</taxon>
        <taxon>Basidiomycota</taxon>
        <taxon>Agaricomycotina</taxon>
        <taxon>Agaricomycetes</taxon>
        <taxon>Cantharellales</taxon>
        <taxon>Tulasnellaceae</taxon>
        <taxon>Tulasnella</taxon>
    </lineage>
</organism>
<dbReference type="SUPFAM" id="SSF100934">
    <property type="entry name" value="Heat shock protein 70kD (HSP70), C-terminal subdomain"/>
    <property type="match status" value="1"/>
</dbReference>
<evidence type="ECO:0000313" key="3">
    <source>
        <dbReference type="Proteomes" id="UP000054248"/>
    </source>
</evidence>
<dbReference type="AlphaFoldDB" id="A0A0C3QAU8"/>
<dbReference type="Gene3D" id="1.20.1270.10">
    <property type="match status" value="1"/>
</dbReference>
<feature type="compositionally biased region" description="Basic and acidic residues" evidence="1">
    <location>
        <begin position="42"/>
        <end position="56"/>
    </location>
</feature>
<evidence type="ECO:0000256" key="1">
    <source>
        <dbReference type="SAM" id="MobiDB-lite"/>
    </source>
</evidence>
<gene>
    <name evidence="2" type="ORF">M407DRAFT_245293</name>
</gene>
<evidence type="ECO:0000313" key="2">
    <source>
        <dbReference type="EMBL" id="KIO22096.1"/>
    </source>
</evidence>
<protein>
    <submittedName>
        <fullName evidence="2">Uncharacterized protein</fullName>
    </submittedName>
</protein>
<name>A0A0C3QAU8_9AGAM</name>
<feature type="region of interest" description="Disordered" evidence="1">
    <location>
        <begin position="33"/>
        <end position="56"/>
    </location>
</feature>
<dbReference type="STRING" id="1051891.A0A0C3QAU8"/>
<reference evidence="3" key="2">
    <citation type="submission" date="2015-01" db="EMBL/GenBank/DDBJ databases">
        <title>Evolutionary Origins and Diversification of the Mycorrhizal Mutualists.</title>
        <authorList>
            <consortium name="DOE Joint Genome Institute"/>
            <consortium name="Mycorrhizal Genomics Consortium"/>
            <person name="Kohler A."/>
            <person name="Kuo A."/>
            <person name="Nagy L.G."/>
            <person name="Floudas D."/>
            <person name="Copeland A."/>
            <person name="Barry K.W."/>
            <person name="Cichocki N."/>
            <person name="Veneault-Fourrey C."/>
            <person name="LaButti K."/>
            <person name="Lindquist E.A."/>
            <person name="Lipzen A."/>
            <person name="Lundell T."/>
            <person name="Morin E."/>
            <person name="Murat C."/>
            <person name="Riley R."/>
            <person name="Ohm R."/>
            <person name="Sun H."/>
            <person name="Tunlid A."/>
            <person name="Henrissat B."/>
            <person name="Grigoriev I.V."/>
            <person name="Hibbett D.S."/>
            <person name="Martin F."/>
        </authorList>
    </citation>
    <scope>NUCLEOTIDE SEQUENCE [LARGE SCALE GENOMIC DNA]</scope>
    <source>
        <strain evidence="3">MUT 4182</strain>
    </source>
</reference>
<reference evidence="2 3" key="1">
    <citation type="submission" date="2014-04" db="EMBL/GenBank/DDBJ databases">
        <authorList>
            <consortium name="DOE Joint Genome Institute"/>
            <person name="Kuo A."/>
            <person name="Girlanda M."/>
            <person name="Perotto S."/>
            <person name="Kohler A."/>
            <person name="Nagy L.G."/>
            <person name="Floudas D."/>
            <person name="Copeland A."/>
            <person name="Barry K.W."/>
            <person name="Cichocki N."/>
            <person name="Veneault-Fourrey C."/>
            <person name="LaButti K."/>
            <person name="Lindquist E.A."/>
            <person name="Lipzen A."/>
            <person name="Lundell T."/>
            <person name="Morin E."/>
            <person name="Murat C."/>
            <person name="Sun H."/>
            <person name="Tunlid A."/>
            <person name="Henrissat B."/>
            <person name="Grigoriev I.V."/>
            <person name="Hibbett D.S."/>
            <person name="Martin F."/>
            <person name="Nordberg H.P."/>
            <person name="Cantor M.N."/>
            <person name="Hua S.X."/>
        </authorList>
    </citation>
    <scope>NUCLEOTIDE SEQUENCE [LARGE SCALE GENOMIC DNA]</scope>
    <source>
        <strain evidence="2 3">MUT 4182</strain>
    </source>
</reference>